<gene>
    <name evidence="7" type="ORF">NTH_01187</name>
</gene>
<dbReference type="InterPro" id="IPR019108">
    <property type="entry name" value="Caa3_assmbl_CtaG-rel"/>
</dbReference>
<feature type="transmembrane region" description="Helical" evidence="6">
    <location>
        <begin position="12"/>
        <end position="30"/>
    </location>
</feature>
<organism evidence="7 8">
    <name type="scientific">Nitratireductor thuwali</name>
    <dbReference type="NCBI Taxonomy" id="2267699"/>
    <lineage>
        <taxon>Bacteria</taxon>
        <taxon>Pseudomonadati</taxon>
        <taxon>Pseudomonadota</taxon>
        <taxon>Alphaproteobacteria</taxon>
        <taxon>Hyphomicrobiales</taxon>
        <taxon>Phyllobacteriaceae</taxon>
        <taxon>Nitratireductor</taxon>
    </lineage>
</organism>
<accession>A0ABY5MFD2</accession>
<name>A0ABY5MFD2_9HYPH</name>
<keyword evidence="2" id="KW-1003">Cell membrane</keyword>
<evidence type="ECO:0000256" key="4">
    <source>
        <dbReference type="ARBA" id="ARBA00022989"/>
    </source>
</evidence>
<keyword evidence="8" id="KW-1185">Reference proteome</keyword>
<dbReference type="EMBL" id="CP030941">
    <property type="protein sequence ID" value="UUP16740.1"/>
    <property type="molecule type" value="Genomic_DNA"/>
</dbReference>
<feature type="transmembrane region" description="Helical" evidence="6">
    <location>
        <begin position="72"/>
        <end position="92"/>
    </location>
</feature>
<reference evidence="7 8" key="1">
    <citation type="submission" date="2018-07" db="EMBL/GenBank/DDBJ databases">
        <title>Genome sequence of Nitratireductor thuwali#1536.</title>
        <authorList>
            <person name="Michoud G."/>
            <person name="Merlino G."/>
            <person name="Sefrji F.O."/>
            <person name="Daffonchio D."/>
        </authorList>
    </citation>
    <scope>NUCLEOTIDE SEQUENCE [LARGE SCALE GENOMIC DNA]</scope>
    <source>
        <strain evidence="8">Nit1536</strain>
    </source>
</reference>
<evidence type="ECO:0000256" key="5">
    <source>
        <dbReference type="ARBA" id="ARBA00023136"/>
    </source>
</evidence>
<feature type="transmembrane region" description="Helical" evidence="6">
    <location>
        <begin position="149"/>
        <end position="170"/>
    </location>
</feature>
<evidence type="ECO:0000256" key="6">
    <source>
        <dbReference type="SAM" id="Phobius"/>
    </source>
</evidence>
<keyword evidence="4 6" id="KW-1133">Transmembrane helix</keyword>
<keyword evidence="5 6" id="KW-0472">Membrane</keyword>
<evidence type="ECO:0000313" key="7">
    <source>
        <dbReference type="EMBL" id="UUP16740.1"/>
    </source>
</evidence>
<evidence type="ECO:0000256" key="2">
    <source>
        <dbReference type="ARBA" id="ARBA00022475"/>
    </source>
</evidence>
<protein>
    <recommendedName>
        <fullName evidence="9">Cytochrome C oxidase assembly protein</fullName>
    </recommendedName>
</protein>
<evidence type="ECO:0000313" key="8">
    <source>
        <dbReference type="Proteomes" id="UP001342418"/>
    </source>
</evidence>
<keyword evidence="3 6" id="KW-0812">Transmembrane</keyword>
<evidence type="ECO:0008006" key="9">
    <source>
        <dbReference type="Google" id="ProtNLM"/>
    </source>
</evidence>
<dbReference type="Pfam" id="PF09678">
    <property type="entry name" value="Caa3_CtaG"/>
    <property type="match status" value="1"/>
</dbReference>
<evidence type="ECO:0000256" key="3">
    <source>
        <dbReference type="ARBA" id="ARBA00022692"/>
    </source>
</evidence>
<evidence type="ECO:0000256" key="1">
    <source>
        <dbReference type="ARBA" id="ARBA00004651"/>
    </source>
</evidence>
<sequence>MVDLSGHLAKHMAAHILAMNLFAPVLAYLWHRTRREAPPLPFGVAAATGLQLAVLWAWHVPAAFASASTQPLIGAAMHLSLFLTALLFWRAVLHAASVSPWRSIAALLVTGKLFCLLGVLLVFSPRPLYEPMGHPSSTSVGSLLADQQAAGLLMLIFCPLTYVLGGILIVRRWIIVDEQNASRLFERLRP</sequence>
<comment type="subcellular location">
    <subcellularLocation>
        <location evidence="1">Cell membrane</location>
        <topology evidence="1">Multi-pass membrane protein</topology>
    </subcellularLocation>
</comment>
<feature type="transmembrane region" description="Helical" evidence="6">
    <location>
        <begin position="42"/>
        <end position="60"/>
    </location>
</feature>
<proteinExistence type="predicted"/>
<feature type="transmembrane region" description="Helical" evidence="6">
    <location>
        <begin position="104"/>
        <end position="129"/>
    </location>
</feature>
<dbReference type="Proteomes" id="UP001342418">
    <property type="component" value="Chromosome"/>
</dbReference>